<evidence type="ECO:0000313" key="3">
    <source>
        <dbReference type="Proteomes" id="UP000628840"/>
    </source>
</evidence>
<comment type="caution">
    <text evidence="2">The sequence shown here is derived from an EMBL/GenBank/DDBJ whole genome shotgun (WGS) entry which is preliminary data.</text>
</comment>
<dbReference type="AlphaFoldDB" id="A0A830EXA3"/>
<feature type="transmembrane region" description="Helical" evidence="1">
    <location>
        <begin position="61"/>
        <end position="83"/>
    </location>
</feature>
<evidence type="ECO:0008006" key="4">
    <source>
        <dbReference type="Google" id="ProtNLM"/>
    </source>
</evidence>
<keyword evidence="1" id="KW-1133">Transmembrane helix</keyword>
<keyword evidence="1" id="KW-0812">Transmembrane</keyword>
<accession>A0A830EXA3</accession>
<name>A0A830EXA3_9EURY</name>
<sequence>MSERAPTRSGSHIVIAMLIVAILTAAGFGYAVGASVLQSAVEKGIEATLGPISFALSPFNLFLYGMISVSIGMAVILGIVLFLSKYDTASLRD</sequence>
<proteinExistence type="predicted"/>
<keyword evidence="3" id="KW-1185">Reference proteome</keyword>
<evidence type="ECO:0000313" key="2">
    <source>
        <dbReference type="EMBL" id="GGL40339.1"/>
    </source>
</evidence>
<reference evidence="2 3" key="1">
    <citation type="journal article" date="2019" name="Int. J. Syst. Evol. Microbiol.">
        <title>The Global Catalogue of Microorganisms (GCM) 10K type strain sequencing project: providing services to taxonomists for standard genome sequencing and annotation.</title>
        <authorList>
            <consortium name="The Broad Institute Genomics Platform"/>
            <consortium name="The Broad Institute Genome Sequencing Center for Infectious Disease"/>
            <person name="Wu L."/>
            <person name="Ma J."/>
        </authorList>
    </citation>
    <scope>NUCLEOTIDE SEQUENCE [LARGE SCALE GENOMIC DNA]</scope>
    <source>
        <strain evidence="2 3">JCM 19585</strain>
    </source>
</reference>
<keyword evidence="1" id="KW-0472">Membrane</keyword>
<protein>
    <recommendedName>
        <fullName evidence="4">Cox cluster protein</fullName>
    </recommendedName>
</protein>
<dbReference type="RefSeq" id="WP_148040712.1">
    <property type="nucleotide sequence ID" value="NZ_BMPF01000004.1"/>
</dbReference>
<organism evidence="2 3">
    <name type="scientific">Halarchaeum grantii</name>
    <dbReference type="NCBI Taxonomy" id="1193105"/>
    <lineage>
        <taxon>Archaea</taxon>
        <taxon>Methanobacteriati</taxon>
        <taxon>Methanobacteriota</taxon>
        <taxon>Stenosarchaea group</taxon>
        <taxon>Halobacteria</taxon>
        <taxon>Halobacteriales</taxon>
        <taxon>Halobacteriaceae</taxon>
    </lineage>
</organism>
<dbReference type="Proteomes" id="UP000628840">
    <property type="component" value="Unassembled WGS sequence"/>
</dbReference>
<dbReference type="EMBL" id="BMPF01000004">
    <property type="protein sequence ID" value="GGL40339.1"/>
    <property type="molecule type" value="Genomic_DNA"/>
</dbReference>
<evidence type="ECO:0000256" key="1">
    <source>
        <dbReference type="SAM" id="Phobius"/>
    </source>
</evidence>
<dbReference type="GeneID" id="55825848"/>
<dbReference type="OrthoDB" id="258000at2157"/>
<feature type="transmembrane region" description="Helical" evidence="1">
    <location>
        <begin position="12"/>
        <end position="41"/>
    </location>
</feature>
<gene>
    <name evidence="2" type="ORF">GCM10009037_25150</name>
</gene>